<feature type="region of interest" description="Disordered" evidence="1">
    <location>
        <begin position="63"/>
        <end position="94"/>
    </location>
</feature>
<gene>
    <name evidence="3" type="ORF">GCM10010123_38170</name>
</gene>
<dbReference type="Proteomes" id="UP000649739">
    <property type="component" value="Unassembled WGS sequence"/>
</dbReference>
<dbReference type="SMART" id="SM00458">
    <property type="entry name" value="RICIN"/>
    <property type="match status" value="1"/>
</dbReference>
<dbReference type="Pfam" id="PF09118">
    <property type="entry name" value="GO-like_E_set"/>
    <property type="match status" value="1"/>
</dbReference>
<name>A0A8J3B968_9ACTN</name>
<sequence length="691" mass="71556">MLGATAATAGAPSAAAGPSSPPAARPAAPAPGHSHDHADGVDRDHMAQDLVGTPLRVIEARTAENARRIQRRTGVRPGTARATRSAAADPGQSGAWSAVAGTPVVPVFQAVLPSGRVLIWDSVGDNAAETYPDHSFTRAMVWNPRNNTYKRVDLKGTNIFCAGFAHLPNGDVLVAGGNANAKLDGTVRTHVFHWQTETWTRGRDMAGARWYPSVAGTANGEGVIIGGGPATAEVYQANGTLRSLPGFTKYSARLYPFLASRPDTQLGLLGPDPTGYTVSTPGGAVITGTGKRDGITRDYGGFATYHIGKSIVVGGGDITEGGAARVPSRTAVVLDSNTGRVPAVAATGSLASGRRQHNVTVLADGSVLATGGMTSAAVSGLVDLGHAATSAERWNPATGKWTVLASARRIRQYHSASVLLPDGRVMTGGGGICGICMDVGYLEKNVEYFSPPYLFKKDGSGQRAVRPVVSAAPTGIGINTTFTLTSASAASIRKVALVGLGDATHSVDQGQRYVPLTFTTAGSTLTVKGPPTGGVAPPGYYMLFVVDAAGVPSVASMVQVGRGPSPLMGAVKNSTGRCVDVPSSATAPRTYLVAYDCRSGRAQALTRLPNDNTLRVLGNCVDVPQANYAAGQRIWAYGCNRTVAQTWQFRSDRTIRPAGKTTLCLATASAANNAAVLLAACNGDARQKWTW</sequence>
<dbReference type="PANTHER" id="PTHR32208:SF21">
    <property type="entry name" value="LOW QUALITY PROTEIN: ALDEHYDE OXIDASE GLOX-LIKE"/>
    <property type="match status" value="1"/>
</dbReference>
<keyword evidence="4" id="KW-1185">Reference proteome</keyword>
<dbReference type="PROSITE" id="PS50231">
    <property type="entry name" value="RICIN_B_LECTIN"/>
    <property type="match status" value="1"/>
</dbReference>
<dbReference type="InterPro" id="IPR015202">
    <property type="entry name" value="GO-like_E_set"/>
</dbReference>
<dbReference type="InterPro" id="IPR013783">
    <property type="entry name" value="Ig-like_fold"/>
</dbReference>
<evidence type="ECO:0000259" key="2">
    <source>
        <dbReference type="SMART" id="SM00458"/>
    </source>
</evidence>
<feature type="domain" description="Ricin B lectin" evidence="2">
    <location>
        <begin position="565"/>
        <end position="691"/>
    </location>
</feature>
<dbReference type="SUPFAM" id="SSF50370">
    <property type="entry name" value="Ricin B-like lectins"/>
    <property type="match status" value="1"/>
</dbReference>
<comment type="caution">
    <text evidence="3">The sequence shown here is derived from an EMBL/GenBank/DDBJ whole genome shotgun (WGS) entry which is preliminary data.</text>
</comment>
<dbReference type="Gene3D" id="2.130.10.80">
    <property type="entry name" value="Galactose oxidase/kelch, beta-propeller"/>
    <property type="match status" value="1"/>
</dbReference>
<proteinExistence type="predicted"/>
<dbReference type="EMBL" id="BMQB01000009">
    <property type="protein sequence ID" value="GGK04586.1"/>
    <property type="molecule type" value="Genomic_DNA"/>
</dbReference>
<dbReference type="InterPro" id="IPR000772">
    <property type="entry name" value="Ricin_B_lectin"/>
</dbReference>
<dbReference type="InterPro" id="IPR035992">
    <property type="entry name" value="Ricin_B-like_lectins"/>
</dbReference>
<dbReference type="Gene3D" id="2.60.40.10">
    <property type="entry name" value="Immunoglobulins"/>
    <property type="match status" value="1"/>
</dbReference>
<dbReference type="Gene3D" id="2.80.10.50">
    <property type="match status" value="1"/>
</dbReference>
<dbReference type="SUPFAM" id="SSF50965">
    <property type="entry name" value="Galactose oxidase, central domain"/>
    <property type="match status" value="1"/>
</dbReference>
<dbReference type="InterPro" id="IPR011043">
    <property type="entry name" value="Gal_Oxase/kelch_b-propeller"/>
</dbReference>
<accession>A0A8J3B968</accession>
<protein>
    <recommendedName>
        <fullName evidence="2">Ricin B lectin domain-containing protein</fullName>
    </recommendedName>
</protein>
<reference evidence="3" key="2">
    <citation type="submission" date="2020-09" db="EMBL/GenBank/DDBJ databases">
        <authorList>
            <person name="Sun Q."/>
            <person name="Ohkuma M."/>
        </authorList>
    </citation>
    <scope>NUCLEOTIDE SEQUENCE</scope>
    <source>
        <strain evidence="3">JCM 3090</strain>
    </source>
</reference>
<dbReference type="SUPFAM" id="SSF81296">
    <property type="entry name" value="E set domains"/>
    <property type="match status" value="1"/>
</dbReference>
<dbReference type="AlphaFoldDB" id="A0A8J3B968"/>
<evidence type="ECO:0000313" key="4">
    <source>
        <dbReference type="Proteomes" id="UP000649739"/>
    </source>
</evidence>
<dbReference type="PANTHER" id="PTHR32208">
    <property type="entry name" value="SECRETED PROTEIN-RELATED"/>
    <property type="match status" value="1"/>
</dbReference>
<feature type="region of interest" description="Disordered" evidence="1">
    <location>
        <begin position="1"/>
        <end position="41"/>
    </location>
</feature>
<dbReference type="CDD" id="cd02851">
    <property type="entry name" value="E_set_GO_C"/>
    <property type="match status" value="1"/>
</dbReference>
<dbReference type="GO" id="GO:0005975">
    <property type="term" value="P:carbohydrate metabolic process"/>
    <property type="evidence" value="ECO:0007669"/>
    <property type="project" value="UniProtKB-ARBA"/>
</dbReference>
<dbReference type="InterPro" id="IPR014756">
    <property type="entry name" value="Ig_E-set"/>
</dbReference>
<evidence type="ECO:0000313" key="3">
    <source>
        <dbReference type="EMBL" id="GGK04586.1"/>
    </source>
</evidence>
<reference evidence="3" key="1">
    <citation type="journal article" date="2014" name="Int. J. Syst. Evol. Microbiol.">
        <title>Complete genome sequence of Corynebacterium casei LMG S-19264T (=DSM 44701T), isolated from a smear-ripened cheese.</title>
        <authorList>
            <consortium name="US DOE Joint Genome Institute (JGI-PGF)"/>
            <person name="Walter F."/>
            <person name="Albersmeier A."/>
            <person name="Kalinowski J."/>
            <person name="Ruckert C."/>
        </authorList>
    </citation>
    <scope>NUCLEOTIDE SEQUENCE</scope>
    <source>
        <strain evidence="3">JCM 3090</strain>
    </source>
</reference>
<dbReference type="Pfam" id="PF00652">
    <property type="entry name" value="Ricin_B_lectin"/>
    <property type="match status" value="1"/>
</dbReference>
<evidence type="ECO:0000256" key="1">
    <source>
        <dbReference type="SAM" id="MobiDB-lite"/>
    </source>
</evidence>
<organism evidence="3 4">
    <name type="scientific">Pilimelia anulata</name>
    <dbReference type="NCBI Taxonomy" id="53371"/>
    <lineage>
        <taxon>Bacteria</taxon>
        <taxon>Bacillati</taxon>
        <taxon>Actinomycetota</taxon>
        <taxon>Actinomycetes</taxon>
        <taxon>Micromonosporales</taxon>
        <taxon>Micromonosporaceae</taxon>
        <taxon>Pilimelia</taxon>
    </lineage>
</organism>
<feature type="compositionally biased region" description="Low complexity" evidence="1">
    <location>
        <begin position="1"/>
        <end position="18"/>
    </location>
</feature>
<dbReference type="InterPro" id="IPR037293">
    <property type="entry name" value="Gal_Oxidase_central_sf"/>
</dbReference>